<reference evidence="3" key="1">
    <citation type="submission" date="2021-02" db="EMBL/GenBank/DDBJ databases">
        <title>Abyssanaerobacter marinus gen.nov., sp., nov, anaerobic bacterium isolated from the Onnuri vent field of Indian Ocean and suggestion of Mogibacteriaceae fam. nov., and proposal of reclassification of ambiguous this family's genus member.</title>
        <authorList>
            <person name="Kim Y.J."/>
            <person name="Yang J.-A."/>
        </authorList>
    </citation>
    <scope>NUCLEOTIDE SEQUENCE</scope>
    <source>
        <strain evidence="3">DSM 2634</strain>
    </source>
</reference>
<evidence type="ECO:0000313" key="3">
    <source>
        <dbReference type="EMBL" id="MBN7774413.1"/>
    </source>
</evidence>
<keyword evidence="1" id="KW-0812">Transmembrane</keyword>
<dbReference type="EMBL" id="JAFJZZ010000009">
    <property type="protein sequence ID" value="MBN7774413.1"/>
    <property type="molecule type" value="Genomic_DNA"/>
</dbReference>
<gene>
    <name evidence="3" type="ORF">JYB65_13685</name>
</gene>
<dbReference type="AlphaFoldDB" id="A0A939DBU2"/>
<feature type="transmembrane region" description="Helical" evidence="1">
    <location>
        <begin position="21"/>
        <end position="39"/>
    </location>
</feature>
<feature type="transmembrane region" description="Helical" evidence="1">
    <location>
        <begin position="89"/>
        <end position="106"/>
    </location>
</feature>
<keyword evidence="1" id="KW-0472">Membrane</keyword>
<feature type="transmembrane region" description="Helical" evidence="1">
    <location>
        <begin position="118"/>
        <end position="139"/>
    </location>
</feature>
<protein>
    <recommendedName>
        <fullName evidence="2">Nucleoside transporter/FeoB GTPase Gate domain-containing protein</fullName>
    </recommendedName>
</protein>
<evidence type="ECO:0000256" key="1">
    <source>
        <dbReference type="SAM" id="Phobius"/>
    </source>
</evidence>
<keyword evidence="1" id="KW-1133">Transmembrane helix</keyword>
<dbReference type="InterPro" id="IPR011642">
    <property type="entry name" value="Gate_dom"/>
</dbReference>
<dbReference type="Pfam" id="PF07670">
    <property type="entry name" value="Gate"/>
    <property type="match status" value="1"/>
</dbReference>
<comment type="caution">
    <text evidence="3">The sequence shown here is derived from an EMBL/GenBank/DDBJ whole genome shotgun (WGS) entry which is preliminary data.</text>
</comment>
<keyword evidence="4" id="KW-1185">Reference proteome</keyword>
<dbReference type="Proteomes" id="UP000664545">
    <property type="component" value="Unassembled WGS sequence"/>
</dbReference>
<name>A0A939DBU2_CLOAM</name>
<evidence type="ECO:0000259" key="2">
    <source>
        <dbReference type="Pfam" id="PF07670"/>
    </source>
</evidence>
<feature type="domain" description="Nucleoside transporter/FeoB GTPase Gate" evidence="2">
    <location>
        <begin position="22"/>
        <end position="106"/>
    </location>
</feature>
<proteinExistence type="predicted"/>
<accession>A0A939DBU2</accession>
<organism evidence="3 4">
    <name type="scientific">Clostridium aminobutyricum</name>
    <dbReference type="NCBI Taxonomy" id="33953"/>
    <lineage>
        <taxon>Bacteria</taxon>
        <taxon>Bacillati</taxon>
        <taxon>Bacillota</taxon>
        <taxon>Clostridia</taxon>
        <taxon>Eubacteriales</taxon>
        <taxon>Clostridiaceae</taxon>
        <taxon>Clostridium</taxon>
    </lineage>
</organism>
<evidence type="ECO:0000313" key="4">
    <source>
        <dbReference type="Proteomes" id="UP000664545"/>
    </source>
</evidence>
<dbReference type="RefSeq" id="WP_206583255.1">
    <property type="nucleotide sequence ID" value="NZ_JAFJZZ010000009.1"/>
</dbReference>
<sequence>MSKLLMAIKAGILKGIKTGLLLLKVMLPIYAVVVVIKYSPIMPLLERTFAPAMKLFHLPGDAVVPIISGFFTDEYGVVAAMSSFDFSKASITTIAMIALTAHSLPVESAVGKKIGFPVMLVAAYRLSMAVLVGMLIGWLGGVFL</sequence>